<organism evidence="1 2">
    <name type="scientific">Desulfitobacterium hafniense (strain Y51)</name>
    <dbReference type="NCBI Taxonomy" id="138119"/>
    <lineage>
        <taxon>Bacteria</taxon>
        <taxon>Bacillati</taxon>
        <taxon>Bacillota</taxon>
        <taxon>Clostridia</taxon>
        <taxon>Eubacteriales</taxon>
        <taxon>Desulfitobacteriaceae</taxon>
        <taxon>Desulfitobacterium</taxon>
    </lineage>
</organism>
<dbReference type="AlphaFoldDB" id="Q24PW8"/>
<accession>Q24PW8</accession>
<dbReference type="EMBL" id="AP008230">
    <property type="protein sequence ID" value="BAE85924.1"/>
    <property type="molecule type" value="Genomic_DNA"/>
</dbReference>
<dbReference type="Proteomes" id="UP000001946">
    <property type="component" value="Chromosome"/>
</dbReference>
<evidence type="ECO:0000313" key="2">
    <source>
        <dbReference type="Proteomes" id="UP000001946"/>
    </source>
</evidence>
<dbReference type="KEGG" id="dsy:DSY4135"/>
<keyword evidence="2" id="KW-1185">Reference proteome</keyword>
<proteinExistence type="predicted"/>
<protein>
    <submittedName>
        <fullName evidence="1">Uncharacterized protein</fullName>
    </submittedName>
</protein>
<sequence>MLMLKKGPCEILCDFHTAPFVLIVLLRVVHIISRSADDANVSYARQLTAGGEKDVLLNHRLHSGFDLSFSQARPGIIQAEGKRLASCGVERQPQNLFVNDSHHFTSLPVNESIDHSSIKSKFFLRIV</sequence>
<dbReference type="HOGENOM" id="CLU_1967005_0_0_9"/>
<evidence type="ECO:0000313" key="1">
    <source>
        <dbReference type="EMBL" id="BAE85924.1"/>
    </source>
</evidence>
<reference evidence="1 2" key="1">
    <citation type="journal article" date="2006" name="J. Bacteriol.">
        <title>Complete genome sequence of the dehalorespiring bacterium Desulfitobacterium hafniense Y51 and comparison with Dehalococcoides ethenogenes 195.</title>
        <authorList>
            <person name="Nonaka H."/>
            <person name="Keresztes G."/>
            <person name="Shinoda Y."/>
            <person name="Ikenaga Y."/>
            <person name="Abe M."/>
            <person name="Naito K."/>
            <person name="Inatomi K."/>
            <person name="Furukawa K."/>
            <person name="Inui M."/>
            <person name="Yukawa H."/>
        </authorList>
    </citation>
    <scope>NUCLEOTIDE SEQUENCE [LARGE SCALE GENOMIC DNA]</scope>
    <source>
        <strain evidence="1 2">Y51</strain>
    </source>
</reference>
<gene>
    <name evidence="1" type="ordered locus">DSY4135</name>
</gene>
<name>Q24PW8_DESHY</name>